<evidence type="ECO:0000313" key="2">
    <source>
        <dbReference type="EMBL" id="AXB46289.1"/>
    </source>
</evidence>
<dbReference type="AlphaFoldDB" id="A0A344LE15"/>
<proteinExistence type="predicted"/>
<dbReference type="Gene3D" id="3.30.720.110">
    <property type="match status" value="1"/>
</dbReference>
<dbReference type="Gene3D" id="3.30.720.120">
    <property type="match status" value="1"/>
</dbReference>
<dbReference type="PANTHER" id="PTHR34109">
    <property type="entry name" value="BNAUNNG04460D PROTEIN-RELATED"/>
    <property type="match status" value="1"/>
</dbReference>
<dbReference type="InterPro" id="IPR037523">
    <property type="entry name" value="VOC_core"/>
</dbReference>
<organism evidence="2 3">
    <name type="scientific">Amycolatopsis albispora</name>
    <dbReference type="NCBI Taxonomy" id="1804986"/>
    <lineage>
        <taxon>Bacteria</taxon>
        <taxon>Bacillati</taxon>
        <taxon>Actinomycetota</taxon>
        <taxon>Actinomycetes</taxon>
        <taxon>Pseudonocardiales</taxon>
        <taxon>Pseudonocardiaceae</taxon>
        <taxon>Amycolatopsis</taxon>
    </lineage>
</organism>
<feature type="domain" description="VOC" evidence="1">
    <location>
        <begin position="3"/>
        <end position="129"/>
    </location>
</feature>
<keyword evidence="3" id="KW-1185">Reference proteome</keyword>
<dbReference type="InterPro" id="IPR004360">
    <property type="entry name" value="Glyas_Fos-R_dOase_dom"/>
</dbReference>
<dbReference type="Proteomes" id="UP000250434">
    <property type="component" value="Chromosome"/>
</dbReference>
<dbReference type="KEGG" id="aab:A4R43_30705"/>
<dbReference type="Pfam" id="PF00903">
    <property type="entry name" value="Glyoxalase"/>
    <property type="match status" value="1"/>
</dbReference>
<reference evidence="2 3" key="1">
    <citation type="submission" date="2016-04" db="EMBL/GenBank/DDBJ databases">
        <title>Complete genome sequence and analysis of deep-sea sediment isolate, Amycolatopsis sp. WP1.</title>
        <authorList>
            <person name="Wang H."/>
            <person name="Chen S."/>
            <person name="Wu Q."/>
        </authorList>
    </citation>
    <scope>NUCLEOTIDE SEQUENCE [LARGE SCALE GENOMIC DNA]</scope>
    <source>
        <strain evidence="2 3">WP1</strain>
    </source>
</reference>
<name>A0A344LE15_9PSEU</name>
<evidence type="ECO:0000259" key="1">
    <source>
        <dbReference type="PROSITE" id="PS51819"/>
    </source>
</evidence>
<dbReference type="PANTHER" id="PTHR34109:SF1">
    <property type="entry name" value="VOC DOMAIN-CONTAINING PROTEIN"/>
    <property type="match status" value="1"/>
</dbReference>
<evidence type="ECO:0000313" key="3">
    <source>
        <dbReference type="Proteomes" id="UP000250434"/>
    </source>
</evidence>
<dbReference type="PROSITE" id="PS51819">
    <property type="entry name" value="VOC"/>
    <property type="match status" value="1"/>
</dbReference>
<dbReference type="SUPFAM" id="SSF54593">
    <property type="entry name" value="Glyoxalase/Bleomycin resistance protein/Dihydroxybiphenyl dioxygenase"/>
    <property type="match status" value="1"/>
</dbReference>
<protein>
    <submittedName>
        <fullName evidence="2">Glyoxalase</fullName>
    </submittedName>
</protein>
<sequence>MTNTLHAYFGYRDAPAALDWFERAFGFERTVAYPDDKGGLAHAELRFGPGVSFSLFTDEAGYDRAAVKGETVGHGLCIRMGTNEEVDALYAKATAAGARVIWPPEATEWGTYRFRVLDPEGYEWTFGTYPGIWTDQPA</sequence>
<dbReference type="RefSeq" id="WP_113695343.1">
    <property type="nucleotide sequence ID" value="NZ_CP015163.1"/>
</dbReference>
<dbReference type="InterPro" id="IPR029068">
    <property type="entry name" value="Glyas_Bleomycin-R_OHBP_Dase"/>
</dbReference>
<gene>
    <name evidence="2" type="ORF">A4R43_30705</name>
</gene>
<dbReference type="OrthoDB" id="9809391at2"/>
<dbReference type="EMBL" id="CP015163">
    <property type="protein sequence ID" value="AXB46289.1"/>
    <property type="molecule type" value="Genomic_DNA"/>
</dbReference>
<accession>A0A344LE15</accession>